<protein>
    <submittedName>
        <fullName evidence="2">Uncharacterized protein</fullName>
    </submittedName>
</protein>
<dbReference type="RefSeq" id="XP_021868333.1">
    <property type="nucleotide sequence ID" value="XM_022017086.1"/>
</dbReference>
<accession>A0A1Y1UAE3</accession>
<comment type="caution">
    <text evidence="2">The sequence shown here is derived from an EMBL/GenBank/DDBJ whole genome shotgun (WGS) entry which is preliminary data.</text>
</comment>
<evidence type="ECO:0000256" key="1">
    <source>
        <dbReference type="SAM" id="MobiDB-lite"/>
    </source>
</evidence>
<dbReference type="AlphaFoldDB" id="A0A1Y1UAE3"/>
<feature type="region of interest" description="Disordered" evidence="1">
    <location>
        <begin position="237"/>
        <end position="268"/>
    </location>
</feature>
<evidence type="ECO:0000313" key="2">
    <source>
        <dbReference type="EMBL" id="ORX34045.1"/>
    </source>
</evidence>
<proteinExistence type="predicted"/>
<gene>
    <name evidence="2" type="ORF">BD324DRAFT_638166</name>
</gene>
<sequence>MFNALAGPARAASQVSLRPRIPISPFRALHASSSVLKKPSRKAVAVKEFDNDESDGDLFAVDTSTPVSTQATDDQDASAVSALNREIRESLWEIVKRGARPTDDARESRRAQLPIQRNILDSYIQACESRLDLESLRGLLRGWRVMGKRVTGTQAQQIIDKSIELNFPEIALELLNDKLAYGVNTVPDSAYFRLCHSLLEQEAPPSKLPTYLQSGRHSIALGNLVLFLRTRSRASDTSAISGDGVKKSPKTGVRLPASAPKSHEPLPHPITKDEVEFVNFALDTLHSAGGRWAEVAEQVLPRKRWDRHLVRREQVVAEKKAAAVKTA</sequence>
<dbReference type="EMBL" id="NBSH01000016">
    <property type="protein sequence ID" value="ORX34045.1"/>
    <property type="molecule type" value="Genomic_DNA"/>
</dbReference>
<reference evidence="2 3" key="1">
    <citation type="submission" date="2017-03" db="EMBL/GenBank/DDBJ databases">
        <title>Widespread Adenine N6-methylation of Active Genes in Fungi.</title>
        <authorList>
            <consortium name="DOE Joint Genome Institute"/>
            <person name="Mondo S.J."/>
            <person name="Dannebaum R.O."/>
            <person name="Kuo R.C."/>
            <person name="Louie K.B."/>
            <person name="Bewick A.J."/>
            <person name="Labutti K."/>
            <person name="Haridas S."/>
            <person name="Kuo A."/>
            <person name="Salamov A."/>
            <person name="Ahrendt S.R."/>
            <person name="Lau R."/>
            <person name="Bowen B.P."/>
            <person name="Lipzen A."/>
            <person name="Sullivan W."/>
            <person name="Andreopoulos W.B."/>
            <person name="Clum A."/>
            <person name="Lindquist E."/>
            <person name="Daum C."/>
            <person name="Northen T.R."/>
            <person name="Ramamoorthy G."/>
            <person name="Schmitz R.J."/>
            <person name="Gryganskyi A."/>
            <person name="Culley D."/>
            <person name="Magnuson J."/>
            <person name="James T.Y."/>
            <person name="O'Malley M.A."/>
            <person name="Stajich J.E."/>
            <person name="Spatafora J.W."/>
            <person name="Visel A."/>
            <person name="Grigoriev I.V."/>
        </authorList>
    </citation>
    <scope>NUCLEOTIDE SEQUENCE [LARGE SCALE GENOMIC DNA]</scope>
    <source>
        <strain evidence="2 3">NRRL Y-17943</strain>
    </source>
</reference>
<name>A0A1Y1UAE3_9TREE</name>
<dbReference type="OrthoDB" id="565731at2759"/>
<dbReference type="InParanoid" id="A0A1Y1UAE3"/>
<organism evidence="2 3">
    <name type="scientific">Kockovaella imperatae</name>
    <dbReference type="NCBI Taxonomy" id="4999"/>
    <lineage>
        <taxon>Eukaryota</taxon>
        <taxon>Fungi</taxon>
        <taxon>Dikarya</taxon>
        <taxon>Basidiomycota</taxon>
        <taxon>Agaricomycotina</taxon>
        <taxon>Tremellomycetes</taxon>
        <taxon>Tremellales</taxon>
        <taxon>Cuniculitremaceae</taxon>
        <taxon>Kockovaella</taxon>
    </lineage>
</organism>
<keyword evidence="3" id="KW-1185">Reference proteome</keyword>
<dbReference type="Proteomes" id="UP000193218">
    <property type="component" value="Unassembled WGS sequence"/>
</dbReference>
<dbReference type="GeneID" id="33558895"/>
<evidence type="ECO:0000313" key="3">
    <source>
        <dbReference type="Proteomes" id="UP000193218"/>
    </source>
</evidence>